<dbReference type="PANTHER" id="PTHR43731:SF14">
    <property type="entry name" value="PRESENILIN-ASSOCIATED RHOMBOID-LIKE PROTEIN, MITOCHONDRIAL"/>
    <property type="match status" value="1"/>
</dbReference>
<protein>
    <submittedName>
        <fullName evidence="9">Rhomboid protease GluP</fullName>
        <ecNumber evidence="9">3.4.21.105</ecNumber>
    </submittedName>
</protein>
<dbReference type="InterPro" id="IPR035952">
    <property type="entry name" value="Rhomboid-like_sf"/>
</dbReference>
<feature type="transmembrane region" description="Helical" evidence="7">
    <location>
        <begin position="108"/>
        <end position="127"/>
    </location>
</feature>
<keyword evidence="9" id="KW-0645">Protease</keyword>
<feature type="transmembrane region" description="Helical" evidence="7">
    <location>
        <begin position="6"/>
        <end position="28"/>
    </location>
</feature>
<evidence type="ECO:0000256" key="6">
    <source>
        <dbReference type="ARBA" id="ARBA00023136"/>
    </source>
</evidence>
<gene>
    <name evidence="9" type="primary">gluP</name>
    <name evidence="10" type="ORF">KEBURONENSIS_01406</name>
    <name evidence="9" type="ORF">KEBURONENSIS_01425</name>
</gene>
<accession>A0A238HGD5</accession>
<dbReference type="Gene3D" id="1.20.1540.10">
    <property type="entry name" value="Rhomboid-like"/>
    <property type="match status" value="1"/>
</dbReference>
<feature type="transmembrane region" description="Helical" evidence="7">
    <location>
        <begin position="48"/>
        <end position="71"/>
    </location>
</feature>
<sequence>MNDTLILYILIGITFVVSYFGLSSSVFFERYQFQVGAIRYNKQYRRLLSSMFLHASWGHLFFNMLALYFFAPIIIRLFGAGLFLVLYFLSGLAGSVLSLWLYKNRPSYAMIGASGAVSGVIFASIALQPLSSMIIFPIPVPITAWIYATLYFAYSVWSLLNPRPNDYVGHAAHLGGAAFGMLFVGVLVPLVFVVHGVYIGIMSLPLLYLAFELLVNKKRR</sequence>
<proteinExistence type="inferred from homology"/>
<evidence type="ECO:0000256" key="2">
    <source>
        <dbReference type="ARBA" id="ARBA00009045"/>
    </source>
</evidence>
<dbReference type="Pfam" id="PF01694">
    <property type="entry name" value="Rhomboid"/>
    <property type="match status" value="1"/>
</dbReference>
<dbReference type="GO" id="GO:0006508">
    <property type="term" value="P:proteolysis"/>
    <property type="evidence" value="ECO:0007669"/>
    <property type="project" value="UniProtKB-KW"/>
</dbReference>
<dbReference type="EMBL" id="FXUV02000028">
    <property type="protein sequence ID" value="SNB71486.1"/>
    <property type="molecule type" value="Genomic_DNA"/>
</dbReference>
<dbReference type="AlphaFoldDB" id="A0A238HGD5"/>
<feature type="domain" description="Peptidase S54 rhomboid" evidence="8">
    <location>
        <begin position="42"/>
        <end position="187"/>
    </location>
</feature>
<dbReference type="InterPro" id="IPR022764">
    <property type="entry name" value="Peptidase_S54_rhomboid_dom"/>
</dbReference>
<dbReference type="Proteomes" id="UP000215450">
    <property type="component" value="Unassembled WGS sequence"/>
</dbReference>
<evidence type="ECO:0000256" key="3">
    <source>
        <dbReference type="ARBA" id="ARBA00022692"/>
    </source>
</evidence>
<evidence type="ECO:0000256" key="5">
    <source>
        <dbReference type="ARBA" id="ARBA00022989"/>
    </source>
</evidence>
<dbReference type="EMBL" id="FXUV01000024">
    <property type="protein sequence ID" value="SMQ12524.1"/>
    <property type="molecule type" value="Genomic_DNA"/>
</dbReference>
<evidence type="ECO:0000313" key="9">
    <source>
        <dbReference type="EMBL" id="SMQ12524.1"/>
    </source>
</evidence>
<dbReference type="PANTHER" id="PTHR43731">
    <property type="entry name" value="RHOMBOID PROTEASE"/>
    <property type="match status" value="1"/>
</dbReference>
<name>A0A238HGD5_9NEIS</name>
<dbReference type="GO" id="GO:0004252">
    <property type="term" value="F:serine-type endopeptidase activity"/>
    <property type="evidence" value="ECO:0007669"/>
    <property type="project" value="InterPro"/>
</dbReference>
<reference evidence="10 11" key="2">
    <citation type="submission" date="2017-06" db="EMBL/GenBank/DDBJ databases">
        <authorList>
            <person name="Kim H.J."/>
            <person name="Triplett B.A."/>
        </authorList>
    </citation>
    <scope>NUCLEOTIDE SEQUENCE [LARGE SCALE GENOMIC DNA]</scope>
    <source>
        <strain evidence="10">Kingella_eburonensis</strain>
    </source>
</reference>
<feature type="transmembrane region" description="Helical" evidence="7">
    <location>
        <begin position="77"/>
        <end position="101"/>
    </location>
</feature>
<dbReference type="GO" id="GO:0016020">
    <property type="term" value="C:membrane"/>
    <property type="evidence" value="ECO:0007669"/>
    <property type="project" value="UniProtKB-SubCell"/>
</dbReference>
<feature type="transmembrane region" description="Helical" evidence="7">
    <location>
        <begin position="172"/>
        <end position="191"/>
    </location>
</feature>
<evidence type="ECO:0000256" key="1">
    <source>
        <dbReference type="ARBA" id="ARBA00004141"/>
    </source>
</evidence>
<keyword evidence="3 7" id="KW-0812">Transmembrane</keyword>
<dbReference type="RefSeq" id="WP_095062702.1">
    <property type="nucleotide sequence ID" value="NZ_CP123447.1"/>
</dbReference>
<comment type="subcellular location">
    <subcellularLocation>
        <location evidence="1">Membrane</location>
        <topology evidence="1">Multi-pass membrane protein</topology>
    </subcellularLocation>
</comment>
<evidence type="ECO:0000256" key="7">
    <source>
        <dbReference type="SAM" id="Phobius"/>
    </source>
</evidence>
<organism evidence="9">
    <name type="scientific">Kingella negevensis</name>
    <dbReference type="NCBI Taxonomy" id="1522312"/>
    <lineage>
        <taxon>Bacteria</taxon>
        <taxon>Pseudomonadati</taxon>
        <taxon>Pseudomonadota</taxon>
        <taxon>Betaproteobacteria</taxon>
        <taxon>Neisseriales</taxon>
        <taxon>Neisseriaceae</taxon>
        <taxon>Kingella</taxon>
    </lineage>
</organism>
<evidence type="ECO:0000259" key="8">
    <source>
        <dbReference type="Pfam" id="PF01694"/>
    </source>
</evidence>
<keyword evidence="5 7" id="KW-1133">Transmembrane helix</keyword>
<feature type="transmembrane region" description="Helical" evidence="7">
    <location>
        <begin position="133"/>
        <end position="160"/>
    </location>
</feature>
<keyword evidence="6 7" id="KW-0472">Membrane</keyword>
<comment type="similarity">
    <text evidence="2">Belongs to the peptidase S54 family.</text>
</comment>
<reference evidence="9" key="1">
    <citation type="submission" date="2017-05" db="EMBL/GenBank/DDBJ databases">
        <authorList>
            <person name="Song R."/>
            <person name="Chenine A.L."/>
            <person name="Ruprecht R.M."/>
        </authorList>
    </citation>
    <scope>NUCLEOTIDE SEQUENCE</scope>
    <source>
        <strain evidence="9">Kingella_eburonensis</strain>
    </source>
</reference>
<dbReference type="STRING" id="1522312.GCA_900177895_00156"/>
<keyword evidence="4 9" id="KW-0378">Hydrolase</keyword>
<feature type="transmembrane region" description="Helical" evidence="7">
    <location>
        <begin position="197"/>
        <end position="215"/>
    </location>
</feature>
<dbReference type="OrthoDB" id="9813074at2"/>
<dbReference type="SUPFAM" id="SSF144091">
    <property type="entry name" value="Rhomboid-like"/>
    <property type="match status" value="1"/>
</dbReference>
<evidence type="ECO:0000256" key="4">
    <source>
        <dbReference type="ARBA" id="ARBA00022801"/>
    </source>
</evidence>
<evidence type="ECO:0000313" key="11">
    <source>
        <dbReference type="Proteomes" id="UP000215450"/>
    </source>
</evidence>
<keyword evidence="11" id="KW-1185">Reference proteome</keyword>
<dbReference type="EC" id="3.4.21.105" evidence="9"/>
<evidence type="ECO:0000313" key="10">
    <source>
        <dbReference type="EMBL" id="SNB71486.1"/>
    </source>
</evidence>
<dbReference type="InterPro" id="IPR050925">
    <property type="entry name" value="Rhomboid_protease_S54"/>
</dbReference>